<dbReference type="PANTHER" id="PTHR10954:SF18">
    <property type="entry name" value="RIBONUCLEASE HII"/>
    <property type="match status" value="1"/>
</dbReference>
<evidence type="ECO:0000259" key="14">
    <source>
        <dbReference type="PROSITE" id="PS51975"/>
    </source>
</evidence>
<dbReference type="GO" id="GO:0006298">
    <property type="term" value="P:mismatch repair"/>
    <property type="evidence" value="ECO:0007669"/>
    <property type="project" value="TreeGrafter"/>
</dbReference>
<dbReference type="Pfam" id="PF01351">
    <property type="entry name" value="RNase_HII"/>
    <property type="match status" value="1"/>
</dbReference>
<dbReference type="EC" id="3.1.26.4" evidence="13"/>
<dbReference type="GO" id="GO:0005737">
    <property type="term" value="C:cytoplasm"/>
    <property type="evidence" value="ECO:0007669"/>
    <property type="project" value="UniProtKB-SubCell"/>
</dbReference>
<keyword evidence="11" id="KW-0464">Manganese</keyword>
<proteinExistence type="inferred from homology"/>
<dbReference type="EMBL" id="CP012542">
    <property type="protein sequence ID" value="QCD43892.1"/>
    <property type="molecule type" value="Genomic_DNA"/>
</dbReference>
<keyword evidence="6" id="KW-0963">Cytoplasm</keyword>
<evidence type="ECO:0000256" key="3">
    <source>
        <dbReference type="ARBA" id="ARBA00004065"/>
    </source>
</evidence>
<gene>
    <name evidence="15" type="primary">rnhB</name>
    <name evidence="15" type="ORF">CMUC_0067</name>
</gene>
<dbReference type="GO" id="GO:0004523">
    <property type="term" value="F:RNA-DNA hybrid ribonuclease activity"/>
    <property type="evidence" value="ECO:0007669"/>
    <property type="project" value="UniProtKB-UniRule"/>
</dbReference>
<dbReference type="InterPro" id="IPR036397">
    <property type="entry name" value="RNaseH_sf"/>
</dbReference>
<evidence type="ECO:0000256" key="2">
    <source>
        <dbReference type="ARBA" id="ARBA00001946"/>
    </source>
</evidence>
<sequence>MKSKICGIDEAGRGSLAGPLVVAGCVLKREFDELADSKELSAKERERIFAKLQNSSKYLVVYFDNVLIDELGLSECLRRSLECIKRYFDGYELLFDGNTNYKTGIKTMIKADAKIPAVSAASIIAKVSRDRLMSAYDKIYPGYGYAKHKGYGTNAHIQAIVKLGQSPLSRQSFKLKPKQGSLF</sequence>
<evidence type="ECO:0000256" key="4">
    <source>
        <dbReference type="ARBA" id="ARBA00004496"/>
    </source>
</evidence>
<dbReference type="PROSITE" id="PS51257">
    <property type="entry name" value="PROKAR_LIPOPROTEIN"/>
    <property type="match status" value="1"/>
</dbReference>
<dbReference type="GO" id="GO:0003723">
    <property type="term" value="F:RNA binding"/>
    <property type="evidence" value="ECO:0007669"/>
    <property type="project" value="UniProtKB-UniRule"/>
</dbReference>
<evidence type="ECO:0000313" key="15">
    <source>
        <dbReference type="EMBL" id="QCD43892.1"/>
    </source>
</evidence>
<keyword evidence="8 12" id="KW-0479">Metal-binding</keyword>
<dbReference type="PROSITE" id="PS51975">
    <property type="entry name" value="RNASE_H_2"/>
    <property type="match status" value="1"/>
</dbReference>
<dbReference type="PANTHER" id="PTHR10954">
    <property type="entry name" value="RIBONUCLEASE H2 SUBUNIT A"/>
    <property type="match status" value="1"/>
</dbReference>
<comment type="cofactor">
    <cofactor evidence="2">
        <name>Mg(2+)</name>
        <dbReference type="ChEBI" id="CHEBI:18420"/>
    </cofactor>
</comment>
<evidence type="ECO:0000256" key="11">
    <source>
        <dbReference type="ARBA" id="ARBA00023211"/>
    </source>
</evidence>
<comment type="catalytic activity">
    <reaction evidence="1 12 13">
        <text>Endonucleolytic cleavage to 5'-phosphomonoester.</text>
        <dbReference type="EC" id="3.1.26.4"/>
    </reaction>
</comment>
<evidence type="ECO:0000256" key="12">
    <source>
        <dbReference type="PROSITE-ProRule" id="PRU01319"/>
    </source>
</evidence>
<dbReference type="AlphaFoldDB" id="A0A6G5QE20"/>
<evidence type="ECO:0000256" key="8">
    <source>
        <dbReference type="ARBA" id="ARBA00022723"/>
    </source>
</evidence>
<keyword evidence="7 12" id="KW-0540">Nuclease</keyword>
<comment type="function">
    <text evidence="3 13">Endonuclease that specifically degrades the RNA of RNA-DNA hybrids.</text>
</comment>
<evidence type="ECO:0000256" key="7">
    <source>
        <dbReference type="ARBA" id="ARBA00022722"/>
    </source>
</evidence>
<dbReference type="InterPro" id="IPR001352">
    <property type="entry name" value="RNase_HII/HIII"/>
</dbReference>
<comment type="subcellular location">
    <subcellularLocation>
        <location evidence="4">Cytoplasm</location>
    </subcellularLocation>
</comment>
<dbReference type="SUPFAM" id="SSF53098">
    <property type="entry name" value="Ribonuclease H-like"/>
    <property type="match status" value="1"/>
</dbReference>
<feature type="domain" description="RNase H type-2" evidence="14">
    <location>
        <begin position="3"/>
        <end position="183"/>
    </location>
</feature>
<dbReference type="Gene3D" id="3.30.420.10">
    <property type="entry name" value="Ribonuclease H-like superfamily/Ribonuclease H"/>
    <property type="match status" value="1"/>
</dbReference>
<evidence type="ECO:0000256" key="6">
    <source>
        <dbReference type="ARBA" id="ARBA00022490"/>
    </source>
</evidence>
<dbReference type="CDD" id="cd07182">
    <property type="entry name" value="RNase_HII_bacteria_HII_like"/>
    <property type="match status" value="1"/>
</dbReference>
<name>A0A6G5QE20_9BACT</name>
<feature type="binding site" evidence="12">
    <location>
        <position position="10"/>
    </location>
    <ligand>
        <name>a divalent metal cation</name>
        <dbReference type="ChEBI" id="CHEBI:60240"/>
    </ligand>
</feature>
<keyword evidence="9 12" id="KW-0255">Endonuclease</keyword>
<dbReference type="GO" id="GO:0046872">
    <property type="term" value="F:metal ion binding"/>
    <property type="evidence" value="ECO:0007669"/>
    <property type="project" value="UniProtKB-KW"/>
</dbReference>
<organism evidence="15 16">
    <name type="scientific">Campylobacter mucosalis CCUG 21559</name>
    <dbReference type="NCBI Taxonomy" id="1032067"/>
    <lineage>
        <taxon>Bacteria</taxon>
        <taxon>Pseudomonadati</taxon>
        <taxon>Campylobacterota</taxon>
        <taxon>Epsilonproteobacteria</taxon>
        <taxon>Campylobacterales</taxon>
        <taxon>Campylobacteraceae</taxon>
        <taxon>Campylobacter</taxon>
    </lineage>
</organism>
<evidence type="ECO:0000313" key="16">
    <source>
        <dbReference type="Proteomes" id="UP000503264"/>
    </source>
</evidence>
<dbReference type="InterPro" id="IPR022898">
    <property type="entry name" value="RNase_HII"/>
</dbReference>
<accession>A0A6G5QE20</accession>
<keyword evidence="10 12" id="KW-0378">Hydrolase</keyword>
<keyword evidence="16" id="KW-1185">Reference proteome</keyword>
<feature type="binding site" evidence="12">
    <location>
        <position position="96"/>
    </location>
    <ligand>
        <name>a divalent metal cation</name>
        <dbReference type="ChEBI" id="CHEBI:60240"/>
    </ligand>
</feature>
<dbReference type="NCBIfam" id="NF000595">
    <property type="entry name" value="PRK00015.1-3"/>
    <property type="match status" value="1"/>
</dbReference>
<dbReference type="Proteomes" id="UP000503264">
    <property type="component" value="Chromosome"/>
</dbReference>
<dbReference type="GO" id="GO:0032299">
    <property type="term" value="C:ribonuclease H2 complex"/>
    <property type="evidence" value="ECO:0007669"/>
    <property type="project" value="TreeGrafter"/>
</dbReference>
<reference evidence="15 16" key="1">
    <citation type="submission" date="2016-07" db="EMBL/GenBank/DDBJ databases">
        <title>Comparative genomics of the Campylobacter concisus group.</title>
        <authorList>
            <person name="Miller W.G."/>
            <person name="Yee E."/>
            <person name="Chapman M.H."/>
            <person name="Huynh S."/>
            <person name="Bono J.L."/>
            <person name="On S.L.W."/>
            <person name="StLeger J."/>
            <person name="Foster G."/>
            <person name="Parker C.T."/>
        </authorList>
    </citation>
    <scope>NUCLEOTIDE SEQUENCE [LARGE SCALE GENOMIC DNA]</scope>
    <source>
        <strain evidence="15 16">CCUG 21559</strain>
    </source>
</reference>
<comment type="similarity">
    <text evidence="5 13">Belongs to the RNase HII family.</text>
</comment>
<protein>
    <recommendedName>
        <fullName evidence="13">Ribonuclease</fullName>
        <ecNumber evidence="13">3.1.26.4</ecNumber>
    </recommendedName>
</protein>
<evidence type="ECO:0000256" key="1">
    <source>
        <dbReference type="ARBA" id="ARBA00000077"/>
    </source>
</evidence>
<evidence type="ECO:0000256" key="10">
    <source>
        <dbReference type="ARBA" id="ARBA00022801"/>
    </source>
</evidence>
<feature type="binding site" evidence="12">
    <location>
        <position position="9"/>
    </location>
    <ligand>
        <name>a divalent metal cation</name>
        <dbReference type="ChEBI" id="CHEBI:60240"/>
    </ligand>
</feature>
<evidence type="ECO:0000256" key="9">
    <source>
        <dbReference type="ARBA" id="ARBA00022759"/>
    </source>
</evidence>
<dbReference type="GO" id="GO:0043137">
    <property type="term" value="P:DNA replication, removal of RNA primer"/>
    <property type="evidence" value="ECO:0007669"/>
    <property type="project" value="TreeGrafter"/>
</dbReference>
<evidence type="ECO:0000256" key="13">
    <source>
        <dbReference type="RuleBase" id="RU003515"/>
    </source>
</evidence>
<dbReference type="RefSeq" id="WP_034970258.1">
    <property type="nucleotide sequence ID" value="NZ_CP012542.1"/>
</dbReference>
<comment type="cofactor">
    <cofactor evidence="12">
        <name>Mn(2+)</name>
        <dbReference type="ChEBI" id="CHEBI:29035"/>
    </cofactor>
    <cofactor evidence="12">
        <name>Mg(2+)</name>
        <dbReference type="ChEBI" id="CHEBI:18420"/>
    </cofactor>
    <text evidence="12">Manganese or magnesium. Binds 1 divalent metal ion per monomer in the absence of substrate. May bind a second metal ion after substrate binding.</text>
</comment>
<evidence type="ECO:0000256" key="5">
    <source>
        <dbReference type="ARBA" id="ARBA00007383"/>
    </source>
</evidence>
<dbReference type="InterPro" id="IPR024567">
    <property type="entry name" value="RNase_HII/HIII_dom"/>
</dbReference>
<dbReference type="InterPro" id="IPR012337">
    <property type="entry name" value="RNaseH-like_sf"/>
</dbReference>